<proteinExistence type="predicted"/>
<dbReference type="Proteomes" id="UP000222542">
    <property type="component" value="Unassembled WGS sequence"/>
</dbReference>
<dbReference type="GO" id="GO:0005634">
    <property type="term" value="C:nucleus"/>
    <property type="evidence" value="ECO:0007669"/>
    <property type="project" value="UniProtKB-SubCell"/>
</dbReference>
<evidence type="ECO:0000313" key="5">
    <source>
        <dbReference type="EMBL" id="PHT66899.1"/>
    </source>
</evidence>
<reference evidence="5 6" key="1">
    <citation type="journal article" date="2014" name="Nat. Genet.">
        <title>Genome sequence of the hot pepper provides insights into the evolution of pungency in Capsicum species.</title>
        <authorList>
            <person name="Kim S."/>
            <person name="Park M."/>
            <person name="Yeom S.I."/>
            <person name="Kim Y.M."/>
            <person name="Lee J.M."/>
            <person name="Lee H.A."/>
            <person name="Seo E."/>
            <person name="Choi J."/>
            <person name="Cheong K."/>
            <person name="Kim K.T."/>
            <person name="Jung K."/>
            <person name="Lee G.W."/>
            <person name="Oh S.K."/>
            <person name="Bae C."/>
            <person name="Kim S.B."/>
            <person name="Lee H.Y."/>
            <person name="Kim S.Y."/>
            <person name="Kim M.S."/>
            <person name="Kang B.C."/>
            <person name="Jo Y.D."/>
            <person name="Yang H.B."/>
            <person name="Jeong H.J."/>
            <person name="Kang W.H."/>
            <person name="Kwon J.K."/>
            <person name="Shin C."/>
            <person name="Lim J.Y."/>
            <person name="Park J.H."/>
            <person name="Huh J.H."/>
            <person name="Kim J.S."/>
            <person name="Kim B.D."/>
            <person name="Cohen O."/>
            <person name="Paran I."/>
            <person name="Suh M.C."/>
            <person name="Lee S.B."/>
            <person name="Kim Y.K."/>
            <person name="Shin Y."/>
            <person name="Noh S.J."/>
            <person name="Park J."/>
            <person name="Seo Y.S."/>
            <person name="Kwon S.Y."/>
            <person name="Kim H.A."/>
            <person name="Park J.M."/>
            <person name="Kim H.J."/>
            <person name="Choi S.B."/>
            <person name="Bosland P.W."/>
            <person name="Reeves G."/>
            <person name="Jo S.H."/>
            <person name="Lee B.W."/>
            <person name="Cho H.T."/>
            <person name="Choi H.S."/>
            <person name="Lee M.S."/>
            <person name="Yu Y."/>
            <person name="Do Choi Y."/>
            <person name="Park B.S."/>
            <person name="van Deynze A."/>
            <person name="Ashrafi H."/>
            <person name="Hill T."/>
            <person name="Kim W.T."/>
            <person name="Pai H.S."/>
            <person name="Ahn H.K."/>
            <person name="Yeam I."/>
            <person name="Giovannoni J.J."/>
            <person name="Rose J.K."/>
            <person name="Sorensen I."/>
            <person name="Lee S.J."/>
            <person name="Kim R.W."/>
            <person name="Choi I.Y."/>
            <person name="Choi B.S."/>
            <person name="Lim J.S."/>
            <person name="Lee Y.H."/>
            <person name="Choi D."/>
        </authorList>
    </citation>
    <scope>NUCLEOTIDE SEQUENCE [LARGE SCALE GENOMIC DNA]</scope>
    <source>
        <strain evidence="6">cv. CM334</strain>
    </source>
</reference>
<dbReference type="PANTHER" id="PTHR22846">
    <property type="entry name" value="WD40 REPEAT PROTEIN"/>
    <property type="match status" value="1"/>
</dbReference>
<keyword evidence="2" id="KW-0853">WD repeat</keyword>
<comment type="subcellular location">
    <subcellularLocation>
        <location evidence="1">Nucleus</location>
    </subcellularLocation>
</comment>
<dbReference type="PANTHER" id="PTHR22846:SF2">
    <property type="entry name" value="F-BOX-LIKE_WD REPEAT-CONTAINING PROTEIN EBI"/>
    <property type="match status" value="1"/>
</dbReference>
<dbReference type="Gramene" id="PHT66899">
    <property type="protein sequence ID" value="PHT66899"/>
    <property type="gene ID" value="T459_31324"/>
</dbReference>
<comment type="caution">
    <text evidence="5">The sequence shown here is derived from an EMBL/GenBank/DDBJ whole genome shotgun (WGS) entry which is preliminary data.</text>
</comment>
<evidence type="ECO:0000256" key="1">
    <source>
        <dbReference type="ARBA" id="ARBA00004123"/>
    </source>
</evidence>
<protein>
    <submittedName>
        <fullName evidence="5">Uncharacterized protein</fullName>
    </submittedName>
</protein>
<evidence type="ECO:0000256" key="4">
    <source>
        <dbReference type="ARBA" id="ARBA00023242"/>
    </source>
</evidence>
<accession>A0A2G2YB27</accession>
<evidence type="ECO:0000313" key="6">
    <source>
        <dbReference type="Proteomes" id="UP000222542"/>
    </source>
</evidence>
<evidence type="ECO:0000256" key="3">
    <source>
        <dbReference type="ARBA" id="ARBA00022737"/>
    </source>
</evidence>
<evidence type="ECO:0000256" key="2">
    <source>
        <dbReference type="ARBA" id="ARBA00022574"/>
    </source>
</evidence>
<sequence length="96" mass="11106">MPYEIRVHTHSAFALGYEAGINKSTVDGNLVPPSCLITFVQKRIQYLELEETASNDDTDMDEDFQFLQPIDLITTDVYELHKIIKEKKRKSSERKT</sequence>
<keyword evidence="6" id="KW-1185">Reference proteome</keyword>
<reference evidence="5 6" key="2">
    <citation type="journal article" date="2017" name="Genome Biol.">
        <title>New reference genome sequences of hot pepper reveal the massive evolution of plant disease-resistance genes by retroduplication.</title>
        <authorList>
            <person name="Kim S."/>
            <person name="Park J."/>
            <person name="Yeom S.I."/>
            <person name="Kim Y.M."/>
            <person name="Seo E."/>
            <person name="Kim K.T."/>
            <person name="Kim M.S."/>
            <person name="Lee J.M."/>
            <person name="Cheong K."/>
            <person name="Shin H.S."/>
            <person name="Kim S.B."/>
            <person name="Han K."/>
            <person name="Lee J."/>
            <person name="Park M."/>
            <person name="Lee H.A."/>
            <person name="Lee H.Y."/>
            <person name="Lee Y."/>
            <person name="Oh S."/>
            <person name="Lee J.H."/>
            <person name="Choi E."/>
            <person name="Choi E."/>
            <person name="Lee S.E."/>
            <person name="Jeon J."/>
            <person name="Kim H."/>
            <person name="Choi G."/>
            <person name="Song H."/>
            <person name="Lee J."/>
            <person name="Lee S.C."/>
            <person name="Kwon J.K."/>
            <person name="Lee H.Y."/>
            <person name="Koo N."/>
            <person name="Hong Y."/>
            <person name="Kim R.W."/>
            <person name="Kang W.H."/>
            <person name="Huh J.H."/>
            <person name="Kang B.C."/>
            <person name="Yang T.J."/>
            <person name="Lee Y.H."/>
            <person name="Bennetzen J.L."/>
            <person name="Choi D."/>
        </authorList>
    </citation>
    <scope>NUCLEOTIDE SEQUENCE [LARGE SCALE GENOMIC DNA]</scope>
    <source>
        <strain evidence="6">cv. CM334</strain>
    </source>
</reference>
<dbReference type="InterPro" id="IPR045183">
    <property type="entry name" value="Ebi-like"/>
</dbReference>
<name>A0A2G2YB27_CAPAN</name>
<dbReference type="Gene3D" id="1.20.960.30">
    <property type="match status" value="1"/>
</dbReference>
<gene>
    <name evidence="5" type="ORF">T459_31324</name>
</gene>
<dbReference type="STRING" id="4072.A0A2G2YB27"/>
<keyword evidence="4" id="KW-0539">Nucleus</keyword>
<keyword evidence="3" id="KW-0677">Repeat</keyword>
<dbReference type="EMBL" id="AYRZ02000012">
    <property type="protein sequence ID" value="PHT66899.1"/>
    <property type="molecule type" value="Genomic_DNA"/>
</dbReference>
<dbReference type="AlphaFoldDB" id="A0A2G2YB27"/>
<organism evidence="5 6">
    <name type="scientific">Capsicum annuum</name>
    <name type="common">Capsicum pepper</name>
    <dbReference type="NCBI Taxonomy" id="4072"/>
    <lineage>
        <taxon>Eukaryota</taxon>
        <taxon>Viridiplantae</taxon>
        <taxon>Streptophyta</taxon>
        <taxon>Embryophyta</taxon>
        <taxon>Tracheophyta</taxon>
        <taxon>Spermatophyta</taxon>
        <taxon>Magnoliopsida</taxon>
        <taxon>eudicotyledons</taxon>
        <taxon>Gunneridae</taxon>
        <taxon>Pentapetalae</taxon>
        <taxon>asterids</taxon>
        <taxon>lamiids</taxon>
        <taxon>Solanales</taxon>
        <taxon>Solanaceae</taxon>
        <taxon>Solanoideae</taxon>
        <taxon>Capsiceae</taxon>
        <taxon>Capsicum</taxon>
    </lineage>
</organism>
<dbReference type="GO" id="GO:0003714">
    <property type="term" value="F:transcription corepressor activity"/>
    <property type="evidence" value="ECO:0007669"/>
    <property type="project" value="InterPro"/>
</dbReference>